<reference evidence="2" key="1">
    <citation type="journal article" date="2023" name="GigaByte">
        <title>Genome assembly of the bearded iris, Iris pallida Lam.</title>
        <authorList>
            <person name="Bruccoleri R.E."/>
            <person name="Oakeley E.J."/>
            <person name="Faust A.M.E."/>
            <person name="Altorfer M."/>
            <person name="Dessus-Babus S."/>
            <person name="Burckhardt D."/>
            <person name="Oertli M."/>
            <person name="Naumann U."/>
            <person name="Petersen F."/>
            <person name="Wong J."/>
        </authorList>
    </citation>
    <scope>NUCLEOTIDE SEQUENCE</scope>
    <source>
        <strain evidence="2">GSM-AAB239-AS_SAM_17_03QT</strain>
    </source>
</reference>
<dbReference type="EMBL" id="JANAVB010034618">
    <property type="protein sequence ID" value="KAJ6806363.1"/>
    <property type="molecule type" value="Genomic_DNA"/>
</dbReference>
<dbReference type="AlphaFoldDB" id="A0AAX6EQS8"/>
<comment type="caution">
    <text evidence="2">The sequence shown here is derived from an EMBL/GenBank/DDBJ whole genome shotgun (WGS) entry which is preliminary data.</text>
</comment>
<sequence length="101" mass="11384">MAAQTNHSSSLHHSRFTRIPKTNPKSKPYKQEERGPSGSMRSLPRRRRTTAAGRRFRADPSTAAVARVRWRRLQELPQQGSSSATAMARTTKLRRGSSVQI</sequence>
<evidence type="ECO:0000313" key="3">
    <source>
        <dbReference type="Proteomes" id="UP001140949"/>
    </source>
</evidence>
<gene>
    <name evidence="2" type="ORF">M6B38_175175</name>
</gene>
<feature type="region of interest" description="Disordered" evidence="1">
    <location>
        <begin position="1"/>
        <end position="101"/>
    </location>
</feature>
<reference evidence="2" key="2">
    <citation type="submission" date="2023-04" db="EMBL/GenBank/DDBJ databases">
        <authorList>
            <person name="Bruccoleri R.E."/>
            <person name="Oakeley E.J."/>
            <person name="Faust A.-M."/>
            <person name="Dessus-Babus S."/>
            <person name="Altorfer M."/>
            <person name="Burckhardt D."/>
            <person name="Oertli M."/>
            <person name="Naumann U."/>
            <person name="Petersen F."/>
            <person name="Wong J."/>
        </authorList>
    </citation>
    <scope>NUCLEOTIDE SEQUENCE</scope>
    <source>
        <strain evidence="2">GSM-AAB239-AS_SAM_17_03QT</strain>
        <tissue evidence="2">Leaf</tissue>
    </source>
</reference>
<evidence type="ECO:0000313" key="2">
    <source>
        <dbReference type="EMBL" id="KAJ6806363.1"/>
    </source>
</evidence>
<dbReference type="Proteomes" id="UP001140949">
    <property type="component" value="Unassembled WGS sequence"/>
</dbReference>
<evidence type="ECO:0000256" key="1">
    <source>
        <dbReference type="SAM" id="MobiDB-lite"/>
    </source>
</evidence>
<organism evidence="2 3">
    <name type="scientific">Iris pallida</name>
    <name type="common">Sweet iris</name>
    <dbReference type="NCBI Taxonomy" id="29817"/>
    <lineage>
        <taxon>Eukaryota</taxon>
        <taxon>Viridiplantae</taxon>
        <taxon>Streptophyta</taxon>
        <taxon>Embryophyta</taxon>
        <taxon>Tracheophyta</taxon>
        <taxon>Spermatophyta</taxon>
        <taxon>Magnoliopsida</taxon>
        <taxon>Liliopsida</taxon>
        <taxon>Asparagales</taxon>
        <taxon>Iridaceae</taxon>
        <taxon>Iridoideae</taxon>
        <taxon>Irideae</taxon>
        <taxon>Iris</taxon>
    </lineage>
</organism>
<keyword evidence="3" id="KW-1185">Reference proteome</keyword>
<name>A0AAX6EQS8_IRIPA</name>
<feature type="compositionally biased region" description="Polar residues" evidence="1">
    <location>
        <begin position="76"/>
        <end position="85"/>
    </location>
</feature>
<proteinExistence type="predicted"/>
<protein>
    <submittedName>
        <fullName evidence="2">Uncharacterized protein</fullName>
    </submittedName>
</protein>
<accession>A0AAX6EQS8</accession>